<feature type="non-terminal residue" evidence="1">
    <location>
        <position position="1"/>
    </location>
</feature>
<comment type="caution">
    <text evidence="1">The sequence shown here is derived from an EMBL/GenBank/DDBJ whole genome shotgun (WGS) entry which is preliminary data.</text>
</comment>
<proteinExistence type="predicted"/>
<gene>
    <name evidence="1" type="ORF">RPERSI_LOCUS6518</name>
</gene>
<name>A0ACA9MWF4_9GLOM</name>
<organism evidence="1 2">
    <name type="scientific">Racocetra persica</name>
    <dbReference type="NCBI Taxonomy" id="160502"/>
    <lineage>
        <taxon>Eukaryota</taxon>
        <taxon>Fungi</taxon>
        <taxon>Fungi incertae sedis</taxon>
        <taxon>Mucoromycota</taxon>
        <taxon>Glomeromycotina</taxon>
        <taxon>Glomeromycetes</taxon>
        <taxon>Diversisporales</taxon>
        <taxon>Gigasporaceae</taxon>
        <taxon>Racocetra</taxon>
    </lineage>
</organism>
<dbReference type="EMBL" id="CAJVQC010010413">
    <property type="protein sequence ID" value="CAG8616296.1"/>
    <property type="molecule type" value="Genomic_DNA"/>
</dbReference>
<keyword evidence="2" id="KW-1185">Reference proteome</keyword>
<protein>
    <submittedName>
        <fullName evidence="1">12595_t:CDS:1</fullName>
    </submittedName>
</protein>
<dbReference type="Proteomes" id="UP000789920">
    <property type="component" value="Unassembled WGS sequence"/>
</dbReference>
<reference evidence="1" key="1">
    <citation type="submission" date="2021-06" db="EMBL/GenBank/DDBJ databases">
        <authorList>
            <person name="Kallberg Y."/>
            <person name="Tangrot J."/>
            <person name="Rosling A."/>
        </authorList>
    </citation>
    <scope>NUCLEOTIDE SEQUENCE</scope>
    <source>
        <strain evidence="1">MA461A</strain>
    </source>
</reference>
<accession>A0ACA9MWF4</accession>
<evidence type="ECO:0000313" key="1">
    <source>
        <dbReference type="EMBL" id="CAG8616296.1"/>
    </source>
</evidence>
<sequence>KQLNKELVQKLITNQLPEYSQLSIYQVEKSGHDNRTFCLGDKMTVRLPSGKDERATNDRLSFSMQFAANLAGFLKEFQAIDASNGPVAGKHNFYRGGDLSVYHEETQIALKKLKSVLPTDKLNKNVWVHGDIAVGNLLVKNGKLCGVIDFGMLGVGDPSCDYAIAWTFFDKESRKTFFEEMGCDKNTWNRARG</sequence>
<evidence type="ECO:0000313" key="2">
    <source>
        <dbReference type="Proteomes" id="UP000789920"/>
    </source>
</evidence>